<dbReference type="OrthoDB" id="6022at2759"/>
<dbReference type="EMBL" id="KZ819188">
    <property type="protein sequence ID" value="PWZ02837.1"/>
    <property type="molecule type" value="Genomic_DNA"/>
</dbReference>
<evidence type="ECO:0000256" key="1">
    <source>
        <dbReference type="ARBA" id="ARBA00011069"/>
    </source>
</evidence>
<dbReference type="PANTHER" id="PTHR31809">
    <property type="entry name" value="BUD13 HOMOLOG"/>
    <property type="match status" value="1"/>
</dbReference>
<dbReference type="STRING" id="1882483.A0A317XX22"/>
<reference evidence="3 4" key="1">
    <citation type="journal article" date="2018" name="Mol. Biol. Evol.">
        <title>Broad Genomic Sampling Reveals a Smut Pathogenic Ancestry of the Fungal Clade Ustilaginomycotina.</title>
        <authorList>
            <person name="Kijpornyongpan T."/>
            <person name="Mondo S.J."/>
            <person name="Barry K."/>
            <person name="Sandor L."/>
            <person name="Lee J."/>
            <person name="Lipzen A."/>
            <person name="Pangilinan J."/>
            <person name="LaButti K."/>
            <person name="Hainaut M."/>
            <person name="Henrissat B."/>
            <person name="Grigoriev I.V."/>
            <person name="Spatafora J.W."/>
            <person name="Aime M.C."/>
        </authorList>
    </citation>
    <scope>NUCLEOTIDE SEQUENCE [LARGE SCALE GENOMIC DNA]</scope>
    <source>
        <strain evidence="3 4">MCA 3645</strain>
    </source>
</reference>
<comment type="similarity">
    <text evidence="1">Belongs to the CWC26 family.</text>
</comment>
<gene>
    <name evidence="3" type="ORF">BCV70DRAFT_7079</name>
</gene>
<dbReference type="InterPro" id="IPR018609">
    <property type="entry name" value="Bud13"/>
</dbReference>
<dbReference type="FunCoup" id="A0A317XX22">
    <property type="interactions" value="70"/>
</dbReference>
<dbReference type="AlphaFoldDB" id="A0A317XX22"/>
<accession>A0A317XX22</accession>
<evidence type="ECO:0008006" key="5">
    <source>
        <dbReference type="Google" id="ProtNLM"/>
    </source>
</evidence>
<evidence type="ECO:0000256" key="2">
    <source>
        <dbReference type="SAM" id="MobiDB-lite"/>
    </source>
</evidence>
<dbReference type="InParanoid" id="A0A317XX22"/>
<dbReference type="Pfam" id="PF09736">
    <property type="entry name" value="Bud13"/>
    <property type="match status" value="1"/>
</dbReference>
<organism evidence="3 4">
    <name type="scientific">Testicularia cyperi</name>
    <dbReference type="NCBI Taxonomy" id="1882483"/>
    <lineage>
        <taxon>Eukaryota</taxon>
        <taxon>Fungi</taxon>
        <taxon>Dikarya</taxon>
        <taxon>Basidiomycota</taxon>
        <taxon>Ustilaginomycotina</taxon>
        <taxon>Ustilaginomycetes</taxon>
        <taxon>Ustilaginales</taxon>
        <taxon>Anthracoideaceae</taxon>
        <taxon>Testicularia</taxon>
    </lineage>
</organism>
<evidence type="ECO:0000313" key="4">
    <source>
        <dbReference type="Proteomes" id="UP000246740"/>
    </source>
</evidence>
<dbReference type="GO" id="GO:0003723">
    <property type="term" value="F:RNA binding"/>
    <property type="evidence" value="ECO:0007669"/>
    <property type="project" value="TreeGrafter"/>
</dbReference>
<name>A0A317XX22_9BASI</name>
<dbReference type="InterPro" id="IPR051112">
    <property type="entry name" value="CWC26_splicing_factor"/>
</dbReference>
<feature type="compositionally biased region" description="Basic and acidic residues" evidence="2">
    <location>
        <begin position="241"/>
        <end position="271"/>
    </location>
</feature>
<dbReference type="GO" id="GO:0000398">
    <property type="term" value="P:mRNA splicing, via spliceosome"/>
    <property type="evidence" value="ECO:0007669"/>
    <property type="project" value="TreeGrafter"/>
</dbReference>
<dbReference type="GO" id="GO:0070274">
    <property type="term" value="C:RES complex"/>
    <property type="evidence" value="ECO:0007669"/>
    <property type="project" value="TreeGrafter"/>
</dbReference>
<proteinExistence type="inferred from homology"/>
<feature type="compositionally biased region" description="Basic and acidic residues" evidence="2">
    <location>
        <begin position="194"/>
        <end position="224"/>
    </location>
</feature>
<feature type="compositionally biased region" description="Basic and acidic residues" evidence="2">
    <location>
        <begin position="140"/>
        <end position="157"/>
    </location>
</feature>
<feature type="compositionally biased region" description="Low complexity" evidence="2">
    <location>
        <begin position="45"/>
        <end position="54"/>
    </location>
</feature>
<sequence>MPDPKLQSYLAQHYLSGPKADAILARAADAEGGLKKKKKKRAKLDPAASSSSSSGLIFKDDDDAWKTPAEHDDEDALEASVVVDPEPTKQGTGFKKLWDTGSSSKAEAANEGSAAMTQDSQPPPGVEADNIPTASKAGLRSREEMRAARLAREEQRKAQATSTAPSRSEQTRERSSDPDAEADERQQQTVYRDSSGRRIDLEAEQAAERAREAEAERRRKERETWGQGLVQKQAAQQANEELARVRESRVERRADDRDLNRYLKEQQRTDDPAIAFLTKKRSAQPAKPKYKGPFPPNRFNIPPGYRWDGVDRSNGFEKLLFQRKHTLARRDAEARAWGQSDM</sequence>
<evidence type="ECO:0000313" key="3">
    <source>
        <dbReference type="EMBL" id="PWZ02837.1"/>
    </source>
</evidence>
<keyword evidence="4" id="KW-1185">Reference proteome</keyword>
<dbReference type="Proteomes" id="UP000246740">
    <property type="component" value="Unassembled WGS sequence"/>
</dbReference>
<dbReference type="GO" id="GO:0005684">
    <property type="term" value="C:U2-type spliceosomal complex"/>
    <property type="evidence" value="ECO:0007669"/>
    <property type="project" value="TreeGrafter"/>
</dbReference>
<dbReference type="PANTHER" id="PTHR31809:SF0">
    <property type="entry name" value="BUD13 HOMOLOG"/>
    <property type="match status" value="1"/>
</dbReference>
<protein>
    <recommendedName>
        <fullName evidence="5">Pre-mRNA-splicing factor CWC26</fullName>
    </recommendedName>
</protein>
<feature type="region of interest" description="Disordered" evidence="2">
    <location>
        <begin position="30"/>
        <end position="299"/>
    </location>
</feature>